<comment type="caution">
    <text evidence="1">The sequence shown here is derived from an EMBL/GenBank/DDBJ whole genome shotgun (WGS) entry which is preliminary data.</text>
</comment>
<dbReference type="EMBL" id="JAVRIF010000012">
    <property type="protein sequence ID" value="MDT0605229.1"/>
    <property type="molecule type" value="Genomic_DNA"/>
</dbReference>
<name>A0ABU3A4X5_9GAMM</name>
<dbReference type="RefSeq" id="WP_311584660.1">
    <property type="nucleotide sequence ID" value="NZ_JAVRIF010000012.1"/>
</dbReference>
<keyword evidence="2" id="KW-1185">Reference proteome</keyword>
<gene>
    <name evidence="1" type="ORF">RM573_16630</name>
</gene>
<dbReference type="SUPFAM" id="SSF53850">
    <property type="entry name" value="Periplasmic binding protein-like II"/>
    <property type="match status" value="1"/>
</dbReference>
<evidence type="ECO:0008006" key="3">
    <source>
        <dbReference type="Google" id="ProtNLM"/>
    </source>
</evidence>
<evidence type="ECO:0000313" key="1">
    <source>
        <dbReference type="EMBL" id="MDT0605229.1"/>
    </source>
</evidence>
<evidence type="ECO:0000313" key="2">
    <source>
        <dbReference type="Proteomes" id="UP001266357"/>
    </source>
</evidence>
<dbReference type="Proteomes" id="UP001266357">
    <property type="component" value="Unassembled WGS sequence"/>
</dbReference>
<proteinExistence type="predicted"/>
<reference evidence="1 2" key="1">
    <citation type="submission" date="2023-09" db="EMBL/GenBank/DDBJ databases">
        <authorList>
            <person name="Rey-Velasco X."/>
        </authorList>
    </citation>
    <scope>NUCLEOTIDE SEQUENCE [LARGE SCALE GENOMIC DNA]</scope>
    <source>
        <strain evidence="1 2">W431</strain>
    </source>
</reference>
<organism evidence="1 2">
    <name type="scientific">Thalassotalea castellviae</name>
    <dbReference type="NCBI Taxonomy" id="3075612"/>
    <lineage>
        <taxon>Bacteria</taxon>
        <taxon>Pseudomonadati</taxon>
        <taxon>Pseudomonadota</taxon>
        <taxon>Gammaproteobacteria</taxon>
        <taxon>Alteromonadales</taxon>
        <taxon>Colwelliaceae</taxon>
        <taxon>Thalassotalea</taxon>
    </lineage>
</organism>
<protein>
    <recommendedName>
        <fullName evidence="3">Amino acid ABC transporter substrate-binding protein</fullName>
    </recommendedName>
</protein>
<accession>A0ABU3A4X5</accession>
<sequence length="309" mass="35638">MSRSDIFRALITLLTLAICLTFSVVSRQSVAVEQTIKIPQQRSTFDISHDYHKQLLKMALDKAAEGRKIPEILDTIKMSQGRAIVELKKGENLDVYWLGSSKSLEKDLLAIKIPTTRGLIGYRKFTIHQDSVASFDQIKTIDELKKFSACQGAHWPDTKILRAADLLVTTSTHYEDIFNMLNHKRCDYFPRSFHDSLTELALRAQMYPDLINYQDIILHYPFAVYFFTSKANVELARWIEKGLILLAENGEIEKLMQTHPLTASVYPFKDEHRSVYFELPNDFLELGETANNPDYWILPKDFNLNTLEN</sequence>